<dbReference type="InterPro" id="IPR038548">
    <property type="entry name" value="SporV_AA_N_sf"/>
</dbReference>
<keyword evidence="4" id="KW-1185">Reference proteome</keyword>
<comment type="caution">
    <text evidence="3">The sequence shown here is derived from an EMBL/GenBank/DDBJ whole genome shotgun (WGS) entry which is preliminary data.</text>
</comment>
<feature type="transmembrane region" description="Helical" evidence="1">
    <location>
        <begin position="154"/>
        <end position="174"/>
    </location>
</feature>
<keyword evidence="1" id="KW-0472">Membrane</keyword>
<evidence type="ECO:0000259" key="2">
    <source>
        <dbReference type="Pfam" id="PF12164"/>
    </source>
</evidence>
<name>A0ABT2S4S6_9FIRM</name>
<evidence type="ECO:0000313" key="3">
    <source>
        <dbReference type="EMBL" id="MCU6699402.1"/>
    </source>
</evidence>
<dbReference type="InterPro" id="IPR021997">
    <property type="entry name" value="SporV_AA"/>
</dbReference>
<gene>
    <name evidence="3" type="ORF">OCV65_04015</name>
</gene>
<proteinExistence type="predicted"/>
<evidence type="ECO:0000313" key="4">
    <source>
        <dbReference type="Proteomes" id="UP001207605"/>
    </source>
</evidence>
<sequence length="228" mass="25833">MSAVKETVYIKGDESVEVTSQTVNLGDLVELECSDPKILPRLRTIHVLKFVDSSKKYSYHRRSRTVVSVLKLIQCIHDVYPAVDVQNLGAQDIIVTLENQKTAGGVLHWLKIITVVLISFSGSAFSIMAFNNDVDVSRLFNQIYEWMTGQQSSGYTMLEICYSIGIALGILIFFNHFGKKRFSVDPTPMEVEMRLYENDIQTTLIENYSRKGKEVNVDTTDIVSNHRT</sequence>
<evidence type="ECO:0000256" key="1">
    <source>
        <dbReference type="SAM" id="Phobius"/>
    </source>
</evidence>
<keyword evidence="1" id="KW-0812">Transmembrane</keyword>
<organism evidence="3 4">
    <name type="scientific">Dorea ammoniilytica</name>
    <dbReference type="NCBI Taxonomy" id="2981788"/>
    <lineage>
        <taxon>Bacteria</taxon>
        <taxon>Bacillati</taxon>
        <taxon>Bacillota</taxon>
        <taxon>Clostridia</taxon>
        <taxon>Lachnospirales</taxon>
        <taxon>Lachnospiraceae</taxon>
        <taxon>Dorea</taxon>
    </lineage>
</organism>
<dbReference type="RefSeq" id="WP_262581043.1">
    <property type="nucleotide sequence ID" value="NZ_JAOQJV010000003.1"/>
</dbReference>
<dbReference type="Proteomes" id="UP001207605">
    <property type="component" value="Unassembled WGS sequence"/>
</dbReference>
<feature type="domain" description="Stage V sporulation protein AA" evidence="2">
    <location>
        <begin position="6"/>
        <end position="100"/>
    </location>
</feature>
<feature type="transmembrane region" description="Helical" evidence="1">
    <location>
        <begin position="109"/>
        <end position="130"/>
    </location>
</feature>
<accession>A0ABT2S4S6</accession>
<reference evidence="3 4" key="1">
    <citation type="journal article" date="2021" name="ISME Commun">
        <title>Automated analysis of genomic sequences facilitates high-throughput and comprehensive description of bacteria.</title>
        <authorList>
            <person name="Hitch T.C.A."/>
        </authorList>
    </citation>
    <scope>NUCLEOTIDE SEQUENCE [LARGE SCALE GENOMIC DNA]</scope>
    <source>
        <strain evidence="3 4">Sanger_02</strain>
    </source>
</reference>
<keyword evidence="1" id="KW-1133">Transmembrane helix</keyword>
<dbReference type="EMBL" id="JAOQJV010000003">
    <property type="protein sequence ID" value="MCU6699402.1"/>
    <property type="molecule type" value="Genomic_DNA"/>
</dbReference>
<dbReference type="Pfam" id="PF12164">
    <property type="entry name" value="SporV_AA"/>
    <property type="match status" value="1"/>
</dbReference>
<dbReference type="Gene3D" id="2.60.480.10">
    <property type="entry name" value="eubacterium ventriosum atcc domain"/>
    <property type="match status" value="1"/>
</dbReference>
<protein>
    <submittedName>
        <fullName evidence="3">Stage V sporulation protein AA</fullName>
    </submittedName>
</protein>